<dbReference type="OrthoDB" id="10061042at2759"/>
<keyword evidence="4 5" id="KW-0472">Membrane</keyword>
<evidence type="ECO:0000256" key="1">
    <source>
        <dbReference type="ARBA" id="ARBA00004141"/>
    </source>
</evidence>
<evidence type="ECO:0000256" key="4">
    <source>
        <dbReference type="ARBA" id="ARBA00023136"/>
    </source>
</evidence>
<evidence type="ECO:0000256" key="3">
    <source>
        <dbReference type="ARBA" id="ARBA00022989"/>
    </source>
</evidence>
<gene>
    <name evidence="7" type="primary">putative Protein FAM8A1</name>
    <name evidence="7" type="ORF">CLUMA_CG013094</name>
</gene>
<organism evidence="7 8">
    <name type="scientific">Clunio marinus</name>
    <dbReference type="NCBI Taxonomy" id="568069"/>
    <lineage>
        <taxon>Eukaryota</taxon>
        <taxon>Metazoa</taxon>
        <taxon>Ecdysozoa</taxon>
        <taxon>Arthropoda</taxon>
        <taxon>Hexapoda</taxon>
        <taxon>Insecta</taxon>
        <taxon>Pterygota</taxon>
        <taxon>Neoptera</taxon>
        <taxon>Endopterygota</taxon>
        <taxon>Diptera</taxon>
        <taxon>Nematocera</taxon>
        <taxon>Chironomoidea</taxon>
        <taxon>Chironomidae</taxon>
        <taxon>Clunio</taxon>
    </lineage>
</organism>
<feature type="transmembrane region" description="Helical" evidence="5">
    <location>
        <begin position="116"/>
        <end position="137"/>
    </location>
</feature>
<dbReference type="InterPro" id="IPR039871">
    <property type="entry name" value="FAM8A1"/>
</dbReference>
<sequence>MEESKIESTEATRLSPKNDSKLTKEEYFRLLQEWVNLQSAFRAMAYFPLAMTQTNQSSVPTANGGTNISQQQQPAANQQFGSGRWFDPARTEEIIRNNGGYELVISPLYKRFLAEVIDTVILFIVKILFFVVVMDFFDIHIGLDIDINDFKDMKFLEDDYTQLLSFSSDFLLLEILTKIVSSLYEALFTVRLHATPGKLIMGIRILQADAVLPLEEQINHHGFRALVFPATQLTFARALARSCAKNLLVTLLFPLYFRYIFFFKSNQLIYDLLAKTVVVNFNPNPVLRRRNQ</sequence>
<keyword evidence="8" id="KW-1185">Reference proteome</keyword>
<protein>
    <submittedName>
        <fullName evidence="7">CLUMA_CG013094, isoform A</fullName>
    </submittedName>
</protein>
<name>A0A1J1IJ43_9DIPT</name>
<evidence type="ECO:0000256" key="5">
    <source>
        <dbReference type="SAM" id="Phobius"/>
    </source>
</evidence>
<dbReference type="EMBL" id="CVRI01000053">
    <property type="protein sequence ID" value="CRK99786.1"/>
    <property type="molecule type" value="Genomic_DNA"/>
</dbReference>
<dbReference type="AlphaFoldDB" id="A0A1J1IJ43"/>
<proteinExistence type="predicted"/>
<dbReference type="Pfam" id="PF06271">
    <property type="entry name" value="RDD"/>
    <property type="match status" value="1"/>
</dbReference>
<evidence type="ECO:0000256" key="2">
    <source>
        <dbReference type="ARBA" id="ARBA00022692"/>
    </source>
</evidence>
<dbReference type="Proteomes" id="UP000183832">
    <property type="component" value="Unassembled WGS sequence"/>
</dbReference>
<dbReference type="PANTHER" id="PTHR13659:SF5">
    <property type="entry name" value="PROTEIN FAM8A1"/>
    <property type="match status" value="1"/>
</dbReference>
<dbReference type="PANTHER" id="PTHR13659">
    <property type="entry name" value="AUTOSOMAL HIGHLY CONSERVED PROTEIN"/>
    <property type="match status" value="1"/>
</dbReference>
<keyword evidence="3 5" id="KW-1133">Transmembrane helix</keyword>
<accession>A0A1J1IJ43</accession>
<dbReference type="GO" id="GO:0016020">
    <property type="term" value="C:membrane"/>
    <property type="evidence" value="ECO:0007669"/>
    <property type="project" value="UniProtKB-SubCell"/>
</dbReference>
<reference evidence="7 8" key="1">
    <citation type="submission" date="2015-04" db="EMBL/GenBank/DDBJ databases">
        <authorList>
            <person name="Syromyatnikov M.Y."/>
            <person name="Popov V.N."/>
        </authorList>
    </citation>
    <scope>NUCLEOTIDE SEQUENCE [LARGE SCALE GENOMIC DNA]</scope>
</reference>
<evidence type="ECO:0000313" key="8">
    <source>
        <dbReference type="Proteomes" id="UP000183832"/>
    </source>
</evidence>
<comment type="subcellular location">
    <subcellularLocation>
        <location evidence="1">Membrane</location>
        <topology evidence="1">Multi-pass membrane protein</topology>
    </subcellularLocation>
</comment>
<keyword evidence="2 5" id="KW-0812">Transmembrane</keyword>
<evidence type="ECO:0000313" key="7">
    <source>
        <dbReference type="EMBL" id="CRK99786.1"/>
    </source>
</evidence>
<feature type="domain" description="RDD" evidence="6">
    <location>
        <begin position="107"/>
        <end position="275"/>
    </location>
</feature>
<dbReference type="InterPro" id="IPR010432">
    <property type="entry name" value="RDD"/>
</dbReference>
<dbReference type="STRING" id="568069.A0A1J1IJ43"/>
<evidence type="ECO:0000259" key="6">
    <source>
        <dbReference type="Pfam" id="PF06271"/>
    </source>
</evidence>